<evidence type="ECO:0000313" key="3">
    <source>
        <dbReference type="Proteomes" id="UP000185003"/>
    </source>
</evidence>
<keyword evidence="1" id="KW-0732">Signal</keyword>
<evidence type="ECO:0000313" key="2">
    <source>
        <dbReference type="EMBL" id="SIO49772.1"/>
    </source>
</evidence>
<dbReference type="Proteomes" id="UP000185003">
    <property type="component" value="Unassembled WGS sequence"/>
</dbReference>
<reference evidence="2 3" key="1">
    <citation type="submission" date="2016-11" db="EMBL/GenBank/DDBJ databases">
        <authorList>
            <person name="Jaros S."/>
            <person name="Januszkiewicz K."/>
            <person name="Wedrychowicz H."/>
        </authorList>
    </citation>
    <scope>NUCLEOTIDE SEQUENCE [LARGE SCALE GENOMIC DNA]</scope>
    <source>
        <strain evidence="2 3">DSM 24787</strain>
    </source>
</reference>
<dbReference type="OrthoDB" id="643242at2"/>
<keyword evidence="3" id="KW-1185">Reference proteome</keyword>
<proteinExistence type="predicted"/>
<sequence>MTQIKTLSRLALLLTTASTLFVASCSKNKDVDAITLRDQTLSVTIPDGTSQSITGPGVTSGTISRSGSVYTVTNFKQAYSTGPGQPADGNLYWRFTVNEAGTPANFNIKFTGIATGDITSNDSIRFINKAFASVVYADWATASNPASSPAGSNVIGMDQVTGTGIPPAVAAYANGAGWYIYNWSGGHTVTPVSGRVLLWKSGTTIYKFDIQSIYLNGVTGGSFPYYNFRYEELIP</sequence>
<dbReference type="EMBL" id="FSRA01000002">
    <property type="protein sequence ID" value="SIO49772.1"/>
    <property type="molecule type" value="Genomic_DNA"/>
</dbReference>
<feature type="signal peptide" evidence="1">
    <location>
        <begin position="1"/>
        <end position="22"/>
    </location>
</feature>
<dbReference type="PROSITE" id="PS51257">
    <property type="entry name" value="PROKAR_LIPOPROTEIN"/>
    <property type="match status" value="1"/>
</dbReference>
<gene>
    <name evidence="2" type="ORF">SAMN04488055_4777</name>
</gene>
<dbReference type="RefSeq" id="WP_074242073.1">
    <property type="nucleotide sequence ID" value="NZ_FSRA01000002.1"/>
</dbReference>
<organism evidence="2 3">
    <name type="scientific">Chitinophaga niabensis</name>
    <dbReference type="NCBI Taxonomy" id="536979"/>
    <lineage>
        <taxon>Bacteria</taxon>
        <taxon>Pseudomonadati</taxon>
        <taxon>Bacteroidota</taxon>
        <taxon>Chitinophagia</taxon>
        <taxon>Chitinophagales</taxon>
        <taxon>Chitinophagaceae</taxon>
        <taxon>Chitinophaga</taxon>
    </lineage>
</organism>
<protein>
    <recommendedName>
        <fullName evidence="4">HmuY protein</fullName>
    </recommendedName>
</protein>
<accession>A0A1N6JZK6</accession>
<name>A0A1N6JZK6_9BACT</name>
<dbReference type="STRING" id="536979.SAMN04488055_4777"/>
<feature type="chain" id="PRO_5012387708" description="HmuY protein" evidence="1">
    <location>
        <begin position="23"/>
        <end position="235"/>
    </location>
</feature>
<dbReference type="AlphaFoldDB" id="A0A1N6JZK6"/>
<evidence type="ECO:0000256" key="1">
    <source>
        <dbReference type="SAM" id="SignalP"/>
    </source>
</evidence>
<evidence type="ECO:0008006" key="4">
    <source>
        <dbReference type="Google" id="ProtNLM"/>
    </source>
</evidence>